<organism evidence="2 3">
    <name type="scientific">Achromobacter mucicolens</name>
    <dbReference type="NCBI Taxonomy" id="1389922"/>
    <lineage>
        <taxon>Bacteria</taxon>
        <taxon>Pseudomonadati</taxon>
        <taxon>Pseudomonadota</taxon>
        <taxon>Betaproteobacteria</taxon>
        <taxon>Burkholderiales</taxon>
        <taxon>Alcaligenaceae</taxon>
        <taxon>Achromobacter</taxon>
    </lineage>
</organism>
<name>A0ABM8L7M2_9BURK</name>
<reference evidence="2 3" key="1">
    <citation type="submission" date="2020-04" db="EMBL/GenBank/DDBJ databases">
        <authorList>
            <person name="De Canck E."/>
        </authorList>
    </citation>
    <scope>NUCLEOTIDE SEQUENCE [LARGE SCALE GENOMIC DNA]</scope>
    <source>
        <strain evidence="2 3">LMG 3415</strain>
    </source>
</reference>
<evidence type="ECO:0000313" key="2">
    <source>
        <dbReference type="EMBL" id="CAB3824355.1"/>
    </source>
</evidence>
<dbReference type="RefSeq" id="WP_180097548.1">
    <property type="nucleotide sequence ID" value="NZ_CADIKR010000001.1"/>
</dbReference>
<accession>A0ABM8L7M2</accession>
<sequence length="251" mass="26939">MPLKTWISRLQTTRCSLLAALAFCACLPASAAQTTPPDAVQPPTLVWGAVPSADLFLLVASPRLSKPELQQLVADKIGRGIGDNQTITQVWSNVPEPIQLWLSIDPARLREAKLSTDQALEALASKLGISALPTQGVRPPHAWIYSGATREKLEAWSDAPPRLADGTVVNPSEWATLAYLQSPDSWEGWNKVGVSLTVSAEARRDSLESVVGERLKALASHLPDDVSVLILPAGRGLNEADGIFVTVGRDE</sequence>
<keyword evidence="3" id="KW-1185">Reference proteome</keyword>
<evidence type="ECO:0000256" key="1">
    <source>
        <dbReference type="SAM" id="SignalP"/>
    </source>
</evidence>
<evidence type="ECO:0008006" key="4">
    <source>
        <dbReference type="Google" id="ProtNLM"/>
    </source>
</evidence>
<dbReference type="Proteomes" id="UP000507140">
    <property type="component" value="Unassembled WGS sequence"/>
</dbReference>
<feature type="chain" id="PRO_5046494758" description="DUF3352 domain-containing protein" evidence="1">
    <location>
        <begin position="32"/>
        <end position="251"/>
    </location>
</feature>
<dbReference type="PROSITE" id="PS51257">
    <property type="entry name" value="PROKAR_LIPOPROTEIN"/>
    <property type="match status" value="1"/>
</dbReference>
<comment type="caution">
    <text evidence="2">The sequence shown here is derived from an EMBL/GenBank/DDBJ whole genome shotgun (WGS) entry which is preliminary data.</text>
</comment>
<dbReference type="EMBL" id="CADIKR010000001">
    <property type="protein sequence ID" value="CAB3824355.1"/>
    <property type="molecule type" value="Genomic_DNA"/>
</dbReference>
<keyword evidence="1" id="KW-0732">Signal</keyword>
<gene>
    <name evidence="2" type="ORF">LMG3415_00575</name>
</gene>
<proteinExistence type="predicted"/>
<evidence type="ECO:0000313" key="3">
    <source>
        <dbReference type="Proteomes" id="UP000507140"/>
    </source>
</evidence>
<protein>
    <recommendedName>
        <fullName evidence="4">DUF3352 domain-containing protein</fullName>
    </recommendedName>
</protein>
<feature type="signal peptide" evidence="1">
    <location>
        <begin position="1"/>
        <end position="31"/>
    </location>
</feature>